<keyword evidence="4" id="KW-0676">Redox-active center</keyword>
<keyword evidence="5" id="KW-1133">Transmembrane helix</keyword>
<evidence type="ECO:0000256" key="5">
    <source>
        <dbReference type="SAM" id="Phobius"/>
    </source>
</evidence>
<evidence type="ECO:0000256" key="2">
    <source>
        <dbReference type="ARBA" id="ARBA00022748"/>
    </source>
</evidence>
<reference evidence="7 8" key="1">
    <citation type="journal article" date="2021" name="Int. J. Syst. Evol. Microbiol.">
        <title>Salipiger mangrovisoli sp. nov., isolated from mangrove soil and the proposal for the reclassification of Paraphaeobacter pallidus as Salipiger pallidus comb. nov.</title>
        <authorList>
            <person name="Du J."/>
            <person name="Liu Y."/>
            <person name="Pei T."/>
            <person name="Deng M.R."/>
            <person name="Zhu H."/>
        </authorList>
    </citation>
    <scope>NUCLEOTIDE SEQUENCE [LARGE SCALE GENOMIC DNA]</scope>
    <source>
        <strain evidence="7 8">6D45A</strain>
    </source>
</reference>
<sequence length="267" mass="28227">MNAISLGPIAFDGARFAAVLAIGVFLAATRLIGRSASKRNERWATLVVLAWILGARAGFVLKHWADYETVPLDIFRVWQGGFLASAGWGAAALVVASIALHIGLKASLPLFTSAALASAAQLAALSLHSEGAPDLPSESLLALDGDVLELVPGPPLVLNLWASWCPPCRREMPMMQDLAATQPGVDFIFANQGESASEIARFIKRAGLDADDIFRDPSSALMQELKAVGLPSTLVFNTHGQLVASHTGEISRAGLRGMILKVKKGLP</sequence>
<evidence type="ECO:0000313" key="7">
    <source>
        <dbReference type="EMBL" id="MBE9639249.1"/>
    </source>
</evidence>
<evidence type="ECO:0000259" key="6">
    <source>
        <dbReference type="PROSITE" id="PS51352"/>
    </source>
</evidence>
<feature type="domain" description="Thioredoxin" evidence="6">
    <location>
        <begin position="129"/>
        <end position="264"/>
    </location>
</feature>
<dbReference type="CDD" id="cd02966">
    <property type="entry name" value="TlpA_like_family"/>
    <property type="match status" value="1"/>
</dbReference>
<dbReference type="Proteomes" id="UP000607796">
    <property type="component" value="Unassembled WGS sequence"/>
</dbReference>
<evidence type="ECO:0000256" key="1">
    <source>
        <dbReference type="ARBA" id="ARBA00004196"/>
    </source>
</evidence>
<dbReference type="RefSeq" id="WP_194136534.1">
    <property type="nucleotide sequence ID" value="NZ_JADFFK010000017.1"/>
</dbReference>
<evidence type="ECO:0000256" key="3">
    <source>
        <dbReference type="ARBA" id="ARBA00023157"/>
    </source>
</evidence>
<accession>A0ABR9X6L1</accession>
<dbReference type="SUPFAM" id="SSF52833">
    <property type="entry name" value="Thioredoxin-like"/>
    <property type="match status" value="1"/>
</dbReference>
<organism evidence="7 8">
    <name type="scientific">Salipiger mangrovisoli</name>
    <dbReference type="NCBI Taxonomy" id="2865933"/>
    <lineage>
        <taxon>Bacteria</taxon>
        <taxon>Pseudomonadati</taxon>
        <taxon>Pseudomonadota</taxon>
        <taxon>Alphaproteobacteria</taxon>
        <taxon>Rhodobacterales</taxon>
        <taxon>Roseobacteraceae</taxon>
        <taxon>Salipiger</taxon>
    </lineage>
</organism>
<feature type="transmembrane region" description="Helical" evidence="5">
    <location>
        <begin position="77"/>
        <end position="100"/>
    </location>
</feature>
<name>A0ABR9X6L1_9RHOB</name>
<comment type="subcellular location">
    <subcellularLocation>
        <location evidence="1">Cell envelope</location>
    </subcellularLocation>
</comment>
<keyword evidence="5" id="KW-0472">Membrane</keyword>
<dbReference type="InterPro" id="IPR001640">
    <property type="entry name" value="Lgt"/>
</dbReference>
<dbReference type="Pfam" id="PF08534">
    <property type="entry name" value="Redoxin"/>
    <property type="match status" value="1"/>
</dbReference>
<dbReference type="PANTHER" id="PTHR42852:SF6">
    <property type="entry name" value="THIOL:DISULFIDE INTERCHANGE PROTEIN DSBE"/>
    <property type="match status" value="1"/>
</dbReference>
<dbReference type="InterPro" id="IPR050553">
    <property type="entry name" value="Thioredoxin_ResA/DsbE_sf"/>
</dbReference>
<proteinExistence type="predicted"/>
<dbReference type="EMBL" id="JADFFK010000017">
    <property type="protein sequence ID" value="MBE9639249.1"/>
    <property type="molecule type" value="Genomic_DNA"/>
</dbReference>
<feature type="transmembrane region" description="Helical" evidence="5">
    <location>
        <begin position="14"/>
        <end position="32"/>
    </location>
</feature>
<keyword evidence="5" id="KW-0812">Transmembrane</keyword>
<dbReference type="InterPro" id="IPR013740">
    <property type="entry name" value="Redoxin"/>
</dbReference>
<dbReference type="Pfam" id="PF01790">
    <property type="entry name" value="LGT"/>
    <property type="match status" value="1"/>
</dbReference>
<keyword evidence="8" id="KW-1185">Reference proteome</keyword>
<dbReference type="PANTHER" id="PTHR42852">
    <property type="entry name" value="THIOL:DISULFIDE INTERCHANGE PROTEIN DSBE"/>
    <property type="match status" value="1"/>
</dbReference>
<keyword evidence="2" id="KW-0201">Cytochrome c-type biogenesis</keyword>
<gene>
    <name evidence="7" type="ORF">IQ782_20545</name>
</gene>
<dbReference type="InterPro" id="IPR036249">
    <property type="entry name" value="Thioredoxin-like_sf"/>
</dbReference>
<protein>
    <submittedName>
        <fullName evidence="7">TlpA family protein disulfide reductase</fullName>
    </submittedName>
</protein>
<evidence type="ECO:0000256" key="4">
    <source>
        <dbReference type="ARBA" id="ARBA00023284"/>
    </source>
</evidence>
<dbReference type="PROSITE" id="PS51352">
    <property type="entry name" value="THIOREDOXIN_2"/>
    <property type="match status" value="1"/>
</dbReference>
<comment type="caution">
    <text evidence="7">The sequence shown here is derived from an EMBL/GenBank/DDBJ whole genome shotgun (WGS) entry which is preliminary data.</text>
</comment>
<keyword evidence="3" id="KW-1015">Disulfide bond</keyword>
<dbReference type="PROSITE" id="PS00194">
    <property type="entry name" value="THIOREDOXIN_1"/>
    <property type="match status" value="1"/>
</dbReference>
<evidence type="ECO:0000313" key="8">
    <source>
        <dbReference type="Proteomes" id="UP000607796"/>
    </source>
</evidence>
<dbReference type="InterPro" id="IPR017937">
    <property type="entry name" value="Thioredoxin_CS"/>
</dbReference>
<feature type="transmembrane region" description="Helical" evidence="5">
    <location>
        <begin position="44"/>
        <end position="65"/>
    </location>
</feature>
<dbReference type="InterPro" id="IPR013766">
    <property type="entry name" value="Thioredoxin_domain"/>
</dbReference>
<dbReference type="Gene3D" id="3.40.30.10">
    <property type="entry name" value="Glutaredoxin"/>
    <property type="match status" value="1"/>
</dbReference>